<dbReference type="EMBL" id="RQGA01000001">
    <property type="protein sequence ID" value="TGL45826.1"/>
    <property type="molecule type" value="Genomic_DNA"/>
</dbReference>
<dbReference type="Gene3D" id="3.30.410.10">
    <property type="entry name" value="Cholesterol Oxidase, domain 2"/>
    <property type="match status" value="1"/>
</dbReference>
<dbReference type="PANTHER" id="PTHR11552">
    <property type="entry name" value="GLUCOSE-METHANOL-CHOLINE GMC OXIDOREDUCTASE"/>
    <property type="match status" value="1"/>
</dbReference>
<dbReference type="SUPFAM" id="SSF51905">
    <property type="entry name" value="FAD/NAD(P)-binding domain"/>
    <property type="match status" value="1"/>
</dbReference>
<feature type="domain" description="Glucose-methanol-choline oxidoreductase C-terminal" evidence="7">
    <location>
        <begin position="363"/>
        <end position="483"/>
    </location>
</feature>
<feature type="transmembrane region" description="Helical" evidence="5">
    <location>
        <begin position="7"/>
        <end position="23"/>
    </location>
</feature>
<dbReference type="PANTHER" id="PTHR11552:SF147">
    <property type="entry name" value="CHOLINE DEHYDROGENASE, MITOCHONDRIAL"/>
    <property type="match status" value="1"/>
</dbReference>
<dbReference type="InterPro" id="IPR007867">
    <property type="entry name" value="GMC_OxRtase_C"/>
</dbReference>
<keyword evidence="5" id="KW-0812">Transmembrane</keyword>
<evidence type="ECO:0000256" key="2">
    <source>
        <dbReference type="ARBA" id="ARBA00010790"/>
    </source>
</evidence>
<dbReference type="SUPFAM" id="SSF54373">
    <property type="entry name" value="FAD-linked reductases, C-terminal domain"/>
    <property type="match status" value="1"/>
</dbReference>
<accession>A0A4R9JK22</accession>
<keyword evidence="4" id="KW-0274">FAD</keyword>
<sequence length="496" mass="55751">MNQRKKVIIIGGGTAGITIANYLQDYFQVSVIEKSKNNKYPLIFKVPLLIGILFRRKKTKYINKTEFLLKNGRTIPFYESNLLGGASVMNGAVHVFGFKSKWKLILDKFKFSIEDLNESNDKIYSFDRNEKNKITLANAKLNEVDNAFIETLQKQNINVDDMSHSEKQACGAIQNTVRKYFRTSVLSILKKRRFDVFINEKVDSFILNDEGEVTGVRTNKGIRNADYVILSAGVIGSCSLILNQKNKDTSGRFSSLSVGKKIQDHTNLRVNVSANKPLNSLNEVYSSVFKKLFLGIKHFLGIPTVMRGTGATSGAYLDLDKDGDIDTRIQILQFSEAGRHGSKGSVFKSSKPGFSISINAIHPESTGSIQLNGEKVIVDPNFLSSKKDIEILKLALKYCVDLLKSQPLSDYVLKIDDEETILNDPEKYIQELMYSGHHLIGGLQDDIDSNFEVKNIKRLYVCDASIFDRYVASNIHSSVVLLADMFAKSFVEKNRF</sequence>
<dbReference type="InterPro" id="IPR000172">
    <property type="entry name" value="GMC_OxRdtase_N"/>
</dbReference>
<proteinExistence type="inferred from homology"/>
<keyword evidence="9" id="KW-1185">Reference proteome</keyword>
<dbReference type="Proteomes" id="UP000298125">
    <property type="component" value="Unassembled WGS sequence"/>
</dbReference>
<dbReference type="InterPro" id="IPR012132">
    <property type="entry name" value="GMC_OxRdtase"/>
</dbReference>
<dbReference type="RefSeq" id="WP_135575123.1">
    <property type="nucleotide sequence ID" value="NZ_RQGA01000001.1"/>
</dbReference>
<comment type="cofactor">
    <cofactor evidence="1">
        <name>FAD</name>
        <dbReference type="ChEBI" id="CHEBI:57692"/>
    </cofactor>
</comment>
<dbReference type="GO" id="GO:0016614">
    <property type="term" value="F:oxidoreductase activity, acting on CH-OH group of donors"/>
    <property type="evidence" value="ECO:0007669"/>
    <property type="project" value="InterPro"/>
</dbReference>
<dbReference type="GO" id="GO:0050660">
    <property type="term" value="F:flavin adenine dinucleotide binding"/>
    <property type="evidence" value="ECO:0007669"/>
    <property type="project" value="InterPro"/>
</dbReference>
<evidence type="ECO:0000256" key="1">
    <source>
        <dbReference type="ARBA" id="ARBA00001974"/>
    </source>
</evidence>
<evidence type="ECO:0000313" key="8">
    <source>
        <dbReference type="EMBL" id="TGL45826.1"/>
    </source>
</evidence>
<dbReference type="InterPro" id="IPR036188">
    <property type="entry name" value="FAD/NAD-bd_sf"/>
</dbReference>
<dbReference type="OrthoDB" id="313289at2"/>
<reference evidence="8" key="1">
    <citation type="journal article" date="2019" name="PLoS Negl. Trop. Dis.">
        <title>Revisiting the worldwide diversity of Leptospira species in the environment.</title>
        <authorList>
            <person name="Vincent A.T."/>
            <person name="Schiettekatte O."/>
            <person name="Bourhy P."/>
            <person name="Veyrier F.J."/>
            <person name="Picardeau M."/>
        </authorList>
    </citation>
    <scope>NUCLEOTIDE SEQUENCE [LARGE SCALE GENOMIC DNA]</scope>
    <source>
        <strain evidence="8">201702692</strain>
    </source>
</reference>
<organism evidence="8 9">
    <name type="scientific">Leptospira perdikensis</name>
    <dbReference type="NCBI Taxonomy" id="2484948"/>
    <lineage>
        <taxon>Bacteria</taxon>
        <taxon>Pseudomonadati</taxon>
        <taxon>Spirochaetota</taxon>
        <taxon>Spirochaetia</taxon>
        <taxon>Leptospirales</taxon>
        <taxon>Leptospiraceae</taxon>
        <taxon>Leptospira</taxon>
    </lineage>
</organism>
<keyword evidence="5" id="KW-0472">Membrane</keyword>
<evidence type="ECO:0000256" key="4">
    <source>
        <dbReference type="ARBA" id="ARBA00022827"/>
    </source>
</evidence>
<dbReference type="Gene3D" id="3.50.50.60">
    <property type="entry name" value="FAD/NAD(P)-binding domain"/>
    <property type="match status" value="1"/>
</dbReference>
<keyword evidence="3" id="KW-0285">Flavoprotein</keyword>
<evidence type="ECO:0000259" key="7">
    <source>
        <dbReference type="Pfam" id="PF05199"/>
    </source>
</evidence>
<dbReference type="Pfam" id="PF00732">
    <property type="entry name" value="GMC_oxred_N"/>
    <property type="match status" value="1"/>
</dbReference>
<dbReference type="Pfam" id="PF05199">
    <property type="entry name" value="GMC_oxred_C"/>
    <property type="match status" value="1"/>
</dbReference>
<name>A0A4R9JK22_9LEPT</name>
<evidence type="ECO:0000256" key="5">
    <source>
        <dbReference type="SAM" id="Phobius"/>
    </source>
</evidence>
<evidence type="ECO:0000256" key="3">
    <source>
        <dbReference type="ARBA" id="ARBA00022630"/>
    </source>
</evidence>
<feature type="domain" description="Glucose-methanol-choline oxidoreductase N-terminal" evidence="6">
    <location>
        <begin position="8"/>
        <end position="266"/>
    </location>
</feature>
<evidence type="ECO:0000313" key="9">
    <source>
        <dbReference type="Proteomes" id="UP000298125"/>
    </source>
</evidence>
<keyword evidence="5" id="KW-1133">Transmembrane helix</keyword>
<dbReference type="AlphaFoldDB" id="A0A4R9JK22"/>
<comment type="caution">
    <text evidence="8">The sequence shown here is derived from an EMBL/GenBank/DDBJ whole genome shotgun (WGS) entry which is preliminary data.</text>
</comment>
<evidence type="ECO:0000259" key="6">
    <source>
        <dbReference type="Pfam" id="PF00732"/>
    </source>
</evidence>
<gene>
    <name evidence="8" type="ORF">EHQ49_00105</name>
</gene>
<comment type="similarity">
    <text evidence="2">Belongs to the GMC oxidoreductase family.</text>
</comment>
<protein>
    <submittedName>
        <fullName evidence="8">GMC family oxidoreductase</fullName>
    </submittedName>
</protein>